<gene>
    <name evidence="2" type="ORF">BJ998_002619</name>
</gene>
<keyword evidence="2" id="KW-0378">Hydrolase</keyword>
<dbReference type="RefSeq" id="WP_184861513.1">
    <property type="nucleotide sequence ID" value="NZ_BAAAWY010000095.1"/>
</dbReference>
<evidence type="ECO:0000313" key="3">
    <source>
        <dbReference type="Proteomes" id="UP000585638"/>
    </source>
</evidence>
<organism evidence="2 3">
    <name type="scientific">Kutzneria kofuensis</name>
    <dbReference type="NCBI Taxonomy" id="103725"/>
    <lineage>
        <taxon>Bacteria</taxon>
        <taxon>Bacillati</taxon>
        <taxon>Actinomycetota</taxon>
        <taxon>Actinomycetes</taxon>
        <taxon>Pseudonocardiales</taxon>
        <taxon>Pseudonocardiaceae</taxon>
        <taxon>Kutzneria</taxon>
    </lineage>
</organism>
<evidence type="ECO:0000256" key="1">
    <source>
        <dbReference type="SAM" id="Coils"/>
    </source>
</evidence>
<dbReference type="Proteomes" id="UP000585638">
    <property type="component" value="Unassembled WGS sequence"/>
</dbReference>
<feature type="coiled-coil region" evidence="1">
    <location>
        <begin position="4"/>
        <end position="31"/>
    </location>
</feature>
<sequence length="95" mass="10441">MATLEEIEARLAAVEQQLQAVRQDAAAARVLAGAADRDVSEFRQALNAHTTTLNALRETQVEHQQETRDGFARVNVGMAEITRLLNRLAEPESGE</sequence>
<protein>
    <submittedName>
        <fullName evidence="2">Putative TIM-barrel fold metal-dependent hydrolase</fullName>
    </submittedName>
</protein>
<comment type="caution">
    <text evidence="2">The sequence shown here is derived from an EMBL/GenBank/DDBJ whole genome shotgun (WGS) entry which is preliminary data.</text>
</comment>
<keyword evidence="1" id="KW-0175">Coiled coil</keyword>
<keyword evidence="3" id="KW-1185">Reference proteome</keyword>
<accession>A0A7W9KFY0</accession>
<dbReference type="EMBL" id="JACHIR010000001">
    <property type="protein sequence ID" value="MBB5891423.1"/>
    <property type="molecule type" value="Genomic_DNA"/>
</dbReference>
<name>A0A7W9KFY0_9PSEU</name>
<evidence type="ECO:0000313" key="2">
    <source>
        <dbReference type="EMBL" id="MBB5891423.1"/>
    </source>
</evidence>
<reference evidence="2 3" key="1">
    <citation type="submission" date="2020-08" db="EMBL/GenBank/DDBJ databases">
        <title>Sequencing the genomes of 1000 actinobacteria strains.</title>
        <authorList>
            <person name="Klenk H.-P."/>
        </authorList>
    </citation>
    <scope>NUCLEOTIDE SEQUENCE [LARGE SCALE GENOMIC DNA]</scope>
    <source>
        <strain evidence="2 3">DSM 43851</strain>
    </source>
</reference>
<proteinExistence type="predicted"/>
<dbReference type="GO" id="GO:0016787">
    <property type="term" value="F:hydrolase activity"/>
    <property type="evidence" value="ECO:0007669"/>
    <property type="project" value="UniProtKB-KW"/>
</dbReference>
<dbReference type="AlphaFoldDB" id="A0A7W9KFY0"/>